<evidence type="ECO:0000256" key="3">
    <source>
        <dbReference type="ARBA" id="ARBA00022840"/>
    </source>
</evidence>
<protein>
    <recommendedName>
        <fullName evidence="5 6">Dephospho-CoA kinase</fullName>
        <ecNumber evidence="5 6">2.7.1.24</ecNumber>
    </recommendedName>
    <alternativeName>
        <fullName evidence="5">Dephosphocoenzyme A kinase</fullName>
    </alternativeName>
</protein>
<dbReference type="InterPro" id="IPR027417">
    <property type="entry name" value="P-loop_NTPase"/>
</dbReference>
<dbReference type="RefSeq" id="WP_157989525.1">
    <property type="nucleotide sequence ID" value="NZ_LR217720.1"/>
</dbReference>
<dbReference type="CDD" id="cd02022">
    <property type="entry name" value="DPCK"/>
    <property type="match status" value="1"/>
</dbReference>
<dbReference type="InterPro" id="IPR001977">
    <property type="entry name" value="Depp_CoAkinase"/>
</dbReference>
<proteinExistence type="inferred from homology"/>
<evidence type="ECO:0000256" key="2">
    <source>
        <dbReference type="ARBA" id="ARBA00022741"/>
    </source>
</evidence>
<keyword evidence="2 5" id="KW-0547">Nucleotide-binding</keyword>
<dbReference type="AlphaFoldDB" id="A0A451DC52"/>
<dbReference type="PANTHER" id="PTHR10695:SF46">
    <property type="entry name" value="BIFUNCTIONAL COENZYME A SYNTHASE-RELATED"/>
    <property type="match status" value="1"/>
</dbReference>
<comment type="catalytic activity">
    <reaction evidence="5">
        <text>3'-dephospho-CoA + ATP = ADP + CoA + H(+)</text>
        <dbReference type="Rhea" id="RHEA:18245"/>
        <dbReference type="ChEBI" id="CHEBI:15378"/>
        <dbReference type="ChEBI" id="CHEBI:30616"/>
        <dbReference type="ChEBI" id="CHEBI:57287"/>
        <dbReference type="ChEBI" id="CHEBI:57328"/>
        <dbReference type="ChEBI" id="CHEBI:456216"/>
        <dbReference type="EC" id="2.7.1.24"/>
    </reaction>
</comment>
<dbReference type="SUPFAM" id="SSF52540">
    <property type="entry name" value="P-loop containing nucleoside triphosphate hydrolases"/>
    <property type="match status" value="1"/>
</dbReference>
<feature type="binding site" evidence="5">
    <location>
        <begin position="12"/>
        <end position="17"/>
    </location>
    <ligand>
        <name>ATP</name>
        <dbReference type="ChEBI" id="CHEBI:30616"/>
    </ligand>
</feature>
<comment type="similarity">
    <text evidence="1 5">Belongs to the CoaE family.</text>
</comment>
<evidence type="ECO:0000313" key="8">
    <source>
        <dbReference type="Proteomes" id="UP000294418"/>
    </source>
</evidence>
<dbReference type="PROSITE" id="PS51219">
    <property type="entry name" value="DPCK"/>
    <property type="match status" value="1"/>
</dbReference>
<evidence type="ECO:0000256" key="4">
    <source>
        <dbReference type="ARBA" id="ARBA00022993"/>
    </source>
</evidence>
<dbReference type="OrthoDB" id="9812943at2"/>
<sequence length="201" mass="22950">MCYIVGLTGGIGSGKSTVANIFAKMGVDIVDSDVIAREIMTFHKPVLRKIYEHFGDEIFMQNGLLNRAALRKKIFSSIDDRLWINNLLHPIIRKISHEKLARARSTWCLWVVPLLVENNLKCYTNRVLVTHVGYIDQIIRTSKRDRVSYREVKNILLSQSTLSVRIKMADDIIDNRGSLDLLKKQAGMLHKLYLALARSTV</sequence>
<evidence type="ECO:0000256" key="1">
    <source>
        <dbReference type="ARBA" id="ARBA00009018"/>
    </source>
</evidence>
<accession>A0A451DC52</accession>
<comment type="function">
    <text evidence="5">Catalyzes the phosphorylation of the 3'-hydroxyl group of dephosphocoenzyme A to form coenzyme A.</text>
</comment>
<name>A0A451DC52_9GAMM</name>
<keyword evidence="4 5" id="KW-0173">Coenzyme A biosynthesis</keyword>
<dbReference type="GO" id="GO:0005524">
    <property type="term" value="F:ATP binding"/>
    <property type="evidence" value="ECO:0007669"/>
    <property type="project" value="UniProtKB-UniRule"/>
</dbReference>
<dbReference type="Proteomes" id="UP000294418">
    <property type="component" value="Chromosome"/>
</dbReference>
<dbReference type="UniPathway" id="UPA00241">
    <property type="reaction ID" value="UER00356"/>
</dbReference>
<evidence type="ECO:0000256" key="6">
    <source>
        <dbReference type="NCBIfam" id="TIGR00152"/>
    </source>
</evidence>
<organism evidence="7 8">
    <name type="scientific">Candidatus Erwinia haradaeae</name>
    <dbReference type="NCBI Taxonomy" id="1922217"/>
    <lineage>
        <taxon>Bacteria</taxon>
        <taxon>Pseudomonadati</taxon>
        <taxon>Pseudomonadota</taxon>
        <taxon>Gammaproteobacteria</taxon>
        <taxon>Enterobacterales</taxon>
        <taxon>Erwiniaceae</taxon>
        <taxon>Erwinia</taxon>
    </lineage>
</organism>
<dbReference type="GO" id="GO:0005737">
    <property type="term" value="C:cytoplasm"/>
    <property type="evidence" value="ECO:0007669"/>
    <property type="project" value="UniProtKB-SubCell"/>
</dbReference>
<gene>
    <name evidence="5 7" type="primary">coaE</name>
    <name evidence="7" type="ORF">ERCILAFE3058_073</name>
</gene>
<dbReference type="PANTHER" id="PTHR10695">
    <property type="entry name" value="DEPHOSPHO-COA KINASE-RELATED"/>
    <property type="match status" value="1"/>
</dbReference>
<keyword evidence="3 5" id="KW-0067">ATP-binding</keyword>
<evidence type="ECO:0000256" key="5">
    <source>
        <dbReference type="HAMAP-Rule" id="MF_00376"/>
    </source>
</evidence>
<keyword evidence="5 7" id="KW-0418">Kinase</keyword>
<keyword evidence="5" id="KW-0963">Cytoplasm</keyword>
<comment type="subcellular location">
    <subcellularLocation>
        <location evidence="5">Cytoplasm</location>
    </subcellularLocation>
</comment>
<dbReference type="HAMAP" id="MF_00376">
    <property type="entry name" value="Dephospho_CoA_kinase"/>
    <property type="match status" value="1"/>
</dbReference>
<dbReference type="GO" id="GO:0004140">
    <property type="term" value="F:dephospho-CoA kinase activity"/>
    <property type="evidence" value="ECO:0007669"/>
    <property type="project" value="UniProtKB-UniRule"/>
</dbReference>
<dbReference type="NCBIfam" id="TIGR00152">
    <property type="entry name" value="dephospho-CoA kinase"/>
    <property type="match status" value="1"/>
</dbReference>
<keyword evidence="5 7" id="KW-0808">Transferase</keyword>
<comment type="pathway">
    <text evidence="5">Cofactor biosynthesis; coenzyme A biosynthesis; CoA from (R)-pantothenate: step 5/5.</text>
</comment>
<evidence type="ECO:0000313" key="7">
    <source>
        <dbReference type="EMBL" id="VFP83961.1"/>
    </source>
</evidence>
<dbReference type="GO" id="GO:0015937">
    <property type="term" value="P:coenzyme A biosynthetic process"/>
    <property type="evidence" value="ECO:0007669"/>
    <property type="project" value="UniProtKB-UniRule"/>
</dbReference>
<dbReference type="EMBL" id="LR217720">
    <property type="protein sequence ID" value="VFP83961.1"/>
    <property type="molecule type" value="Genomic_DNA"/>
</dbReference>
<dbReference type="Gene3D" id="3.40.50.300">
    <property type="entry name" value="P-loop containing nucleotide triphosphate hydrolases"/>
    <property type="match status" value="1"/>
</dbReference>
<dbReference type="Pfam" id="PF01121">
    <property type="entry name" value="CoaE"/>
    <property type="match status" value="1"/>
</dbReference>
<reference evidence="7 8" key="1">
    <citation type="submission" date="2019-02" db="EMBL/GenBank/DDBJ databases">
        <authorList>
            <person name="Manzano-Marin A."/>
            <person name="Manzano-Marin A."/>
        </authorList>
    </citation>
    <scope>NUCLEOTIDE SEQUENCE [LARGE SCALE GENOMIC DNA]</scope>
    <source>
        <strain evidence="7 8">ErCilaricifoliae</strain>
    </source>
</reference>
<dbReference type="EC" id="2.7.1.24" evidence="5 6"/>